<dbReference type="Pfam" id="PF13628">
    <property type="entry name" value="DUF4142"/>
    <property type="match status" value="1"/>
</dbReference>
<evidence type="ECO:0000259" key="1">
    <source>
        <dbReference type="Pfam" id="PF13628"/>
    </source>
</evidence>
<reference evidence="2 3" key="1">
    <citation type="submission" date="2020-01" db="EMBL/GenBank/DDBJ databases">
        <title>Complete genome sequence of Chitinophaga sp. H33E-04 isolated from quinoa roots.</title>
        <authorList>
            <person name="Weon H.-Y."/>
            <person name="Lee S.A."/>
        </authorList>
    </citation>
    <scope>NUCLEOTIDE SEQUENCE [LARGE SCALE GENOMIC DNA]</scope>
    <source>
        <strain evidence="2 3">H33E-04</strain>
    </source>
</reference>
<dbReference type="RefSeq" id="WP_162335571.1">
    <property type="nucleotide sequence ID" value="NZ_CP048113.1"/>
</dbReference>
<organism evidence="2 3">
    <name type="scientific">Chitinophaga agri</name>
    <dbReference type="NCBI Taxonomy" id="2703787"/>
    <lineage>
        <taxon>Bacteria</taxon>
        <taxon>Pseudomonadati</taxon>
        <taxon>Bacteroidota</taxon>
        <taxon>Chitinophagia</taxon>
        <taxon>Chitinophagales</taxon>
        <taxon>Chitinophagaceae</taxon>
        <taxon>Chitinophaga</taxon>
    </lineage>
</organism>
<name>A0A6B9ZQK4_9BACT</name>
<dbReference type="EMBL" id="CP048113">
    <property type="protein sequence ID" value="QHS63855.1"/>
    <property type="molecule type" value="Genomic_DNA"/>
</dbReference>
<evidence type="ECO:0000313" key="3">
    <source>
        <dbReference type="Proteomes" id="UP000476411"/>
    </source>
</evidence>
<feature type="domain" description="DUF4142" evidence="1">
    <location>
        <begin position="48"/>
        <end position="181"/>
    </location>
</feature>
<dbReference type="AlphaFoldDB" id="A0A6B9ZQK4"/>
<dbReference type="Gene3D" id="1.20.1260.10">
    <property type="match status" value="1"/>
</dbReference>
<sequence length="201" mass="22613">MKRLSIVLSTAMLMWACGENNSKTQQEASKDSTQAMSESMEHISNAAVDFATDIAHANLKEIELGKLAQTKANYQRLKDFGKRMVSAHVQSNQELQKACYSAGVTVPADLSDADRKEIASLAEKDDKAFDRSYIKKMVHEHQATMEKLDAAAHNMKDTALQHYARKTLPVVTAHLEEARHILEDVRKQYAPEQFDDVESYQ</sequence>
<dbReference type="InterPro" id="IPR012347">
    <property type="entry name" value="Ferritin-like"/>
</dbReference>
<proteinExistence type="predicted"/>
<evidence type="ECO:0000313" key="2">
    <source>
        <dbReference type="EMBL" id="QHS63855.1"/>
    </source>
</evidence>
<gene>
    <name evidence="2" type="ORF">GWR21_31025</name>
</gene>
<accession>A0A6B9ZQK4</accession>
<keyword evidence="3" id="KW-1185">Reference proteome</keyword>
<dbReference type="KEGG" id="chih:GWR21_31025"/>
<protein>
    <submittedName>
        <fullName evidence="2">DUF4142 domain-containing protein</fullName>
    </submittedName>
</protein>
<dbReference type="Proteomes" id="UP000476411">
    <property type="component" value="Chromosome"/>
</dbReference>
<dbReference type="PANTHER" id="PTHR38593">
    <property type="entry name" value="BLR2558 PROTEIN"/>
    <property type="match status" value="1"/>
</dbReference>
<dbReference type="InterPro" id="IPR025419">
    <property type="entry name" value="DUF4142"/>
</dbReference>
<dbReference type="PANTHER" id="PTHR38593:SF1">
    <property type="entry name" value="BLR2558 PROTEIN"/>
    <property type="match status" value="1"/>
</dbReference>